<feature type="compositionally biased region" description="Gly residues" evidence="1">
    <location>
        <begin position="29"/>
        <end position="45"/>
    </location>
</feature>
<dbReference type="PROSITE" id="PS50222">
    <property type="entry name" value="EF_HAND_2"/>
    <property type="match status" value="1"/>
</dbReference>
<dbReference type="STRING" id="1280952.HJA_00455"/>
<dbReference type="Proteomes" id="UP000024816">
    <property type="component" value="Unassembled WGS sequence"/>
</dbReference>
<protein>
    <recommendedName>
        <fullName evidence="3">EF-hand domain-containing protein</fullName>
    </recommendedName>
</protein>
<evidence type="ECO:0000259" key="3">
    <source>
        <dbReference type="PROSITE" id="PS50222"/>
    </source>
</evidence>
<evidence type="ECO:0000313" key="5">
    <source>
        <dbReference type="Proteomes" id="UP000024816"/>
    </source>
</evidence>
<dbReference type="RefSeq" id="WP_035576909.1">
    <property type="nucleotide sequence ID" value="NZ_ARYJ01000001.1"/>
</dbReference>
<proteinExistence type="predicted"/>
<evidence type="ECO:0000313" key="4">
    <source>
        <dbReference type="EMBL" id="KCZ90963.1"/>
    </source>
</evidence>
<dbReference type="InterPro" id="IPR018247">
    <property type="entry name" value="EF_Hand_1_Ca_BS"/>
</dbReference>
<dbReference type="InterPro" id="IPR002048">
    <property type="entry name" value="EF_hand_dom"/>
</dbReference>
<keyword evidence="2" id="KW-0732">Signal</keyword>
<accession>A0A059FKE6</accession>
<feature type="region of interest" description="Disordered" evidence="1">
    <location>
        <begin position="29"/>
        <end position="82"/>
    </location>
</feature>
<reference evidence="4 5" key="1">
    <citation type="journal article" date="2014" name="Antonie Van Leeuwenhoek">
        <title>Hyphomonas beringensis sp. nov. and Hyphomonas chukchiensis sp. nov., isolated from surface seawater of the Bering Sea and Chukchi Sea.</title>
        <authorList>
            <person name="Li C."/>
            <person name="Lai Q."/>
            <person name="Li G."/>
            <person name="Dong C."/>
            <person name="Wang J."/>
            <person name="Liao Y."/>
            <person name="Shao Z."/>
        </authorList>
    </citation>
    <scope>NUCLEOTIDE SEQUENCE [LARGE SCALE GENOMIC DNA]</scope>
    <source>
        <strain evidence="4 5">VP2</strain>
    </source>
</reference>
<gene>
    <name evidence="4" type="ORF">HJA_00455</name>
</gene>
<feature type="signal peptide" evidence="2">
    <location>
        <begin position="1"/>
        <end position="25"/>
    </location>
</feature>
<comment type="caution">
    <text evidence="4">The sequence shown here is derived from an EMBL/GenBank/DDBJ whole genome shotgun (WGS) entry which is preliminary data.</text>
</comment>
<dbReference type="PATRIC" id="fig|1280952.3.peg.93"/>
<dbReference type="AlphaFoldDB" id="A0A059FKE6"/>
<feature type="compositionally biased region" description="Basic and acidic residues" evidence="1">
    <location>
        <begin position="49"/>
        <end position="82"/>
    </location>
</feature>
<name>A0A059FKE6_9PROT</name>
<feature type="chain" id="PRO_5001578181" description="EF-hand domain-containing protein" evidence="2">
    <location>
        <begin position="26"/>
        <end position="212"/>
    </location>
</feature>
<dbReference type="SUPFAM" id="SSF47473">
    <property type="entry name" value="EF-hand"/>
    <property type="match status" value="1"/>
</dbReference>
<feature type="domain" description="EF-hand" evidence="3">
    <location>
        <begin position="180"/>
        <end position="212"/>
    </location>
</feature>
<dbReference type="InterPro" id="IPR011992">
    <property type="entry name" value="EF-hand-dom_pair"/>
</dbReference>
<dbReference type="EMBL" id="ARYJ01000001">
    <property type="protein sequence ID" value="KCZ90963.1"/>
    <property type="molecule type" value="Genomic_DNA"/>
</dbReference>
<keyword evidence="5" id="KW-1185">Reference proteome</keyword>
<dbReference type="GO" id="GO:0005509">
    <property type="term" value="F:calcium ion binding"/>
    <property type="evidence" value="ECO:0007669"/>
    <property type="project" value="InterPro"/>
</dbReference>
<evidence type="ECO:0000256" key="2">
    <source>
        <dbReference type="SAM" id="SignalP"/>
    </source>
</evidence>
<dbReference type="PROSITE" id="PS00018">
    <property type="entry name" value="EF_HAND_1"/>
    <property type="match status" value="1"/>
</dbReference>
<sequence length="212" mass="23917">MLKLKCLGVAVILSGAVAVSGLAYAQGGNRQGGGQGTGQGAGMGSMAGDTDRDRLRVMDPASGRDKLQDRDRDRDMIRDPDRDRRYIGTQDRLRKFDRDGDARVNRVEFEDWHKDMFDQMDADGNGLTLEEYHATRFGPGPYSDTNPERQALMRQQANLRKTERYRVMDGNGDGIVSREEYMRFGEHAWLEADTNDDGQLSWGELQSYNRGM</sequence>
<evidence type="ECO:0000256" key="1">
    <source>
        <dbReference type="SAM" id="MobiDB-lite"/>
    </source>
</evidence>
<organism evidence="4 5">
    <name type="scientific">Hyphomonas jannaschiana VP2</name>
    <dbReference type="NCBI Taxonomy" id="1280952"/>
    <lineage>
        <taxon>Bacteria</taxon>
        <taxon>Pseudomonadati</taxon>
        <taxon>Pseudomonadota</taxon>
        <taxon>Alphaproteobacteria</taxon>
        <taxon>Hyphomonadales</taxon>
        <taxon>Hyphomonadaceae</taxon>
        <taxon>Hyphomonas</taxon>
    </lineage>
</organism>
<dbReference type="Gene3D" id="1.10.238.10">
    <property type="entry name" value="EF-hand"/>
    <property type="match status" value="2"/>
</dbReference>